<evidence type="ECO:0000313" key="7">
    <source>
        <dbReference type="Proteomes" id="UP001153069"/>
    </source>
</evidence>
<evidence type="ECO:0000256" key="3">
    <source>
        <dbReference type="ARBA" id="ARBA00023136"/>
    </source>
</evidence>
<gene>
    <name evidence="6" type="ORF">SEMRO_1468_G275160.1</name>
</gene>
<keyword evidence="7" id="KW-1185">Reference proteome</keyword>
<reference evidence="6" key="1">
    <citation type="submission" date="2020-06" db="EMBL/GenBank/DDBJ databases">
        <authorList>
            <consortium name="Plant Systems Biology data submission"/>
        </authorList>
    </citation>
    <scope>NUCLEOTIDE SEQUENCE</scope>
    <source>
        <strain evidence="6">D6</strain>
    </source>
</reference>
<dbReference type="InterPro" id="IPR001611">
    <property type="entry name" value="Leu-rich_rpt"/>
</dbReference>
<dbReference type="AlphaFoldDB" id="A0A9N8EPR4"/>
<keyword evidence="2" id="KW-0677">Repeat</keyword>
<dbReference type="Pfam" id="PF00560">
    <property type="entry name" value="LRR_1"/>
    <property type="match status" value="3"/>
</dbReference>
<name>A0A9N8EPR4_9STRA</name>
<dbReference type="InterPro" id="IPR052941">
    <property type="entry name" value="StomDev_PlantInt_Reg"/>
</dbReference>
<dbReference type="OrthoDB" id="38453at2759"/>
<organism evidence="6 7">
    <name type="scientific">Seminavis robusta</name>
    <dbReference type="NCBI Taxonomy" id="568900"/>
    <lineage>
        <taxon>Eukaryota</taxon>
        <taxon>Sar</taxon>
        <taxon>Stramenopiles</taxon>
        <taxon>Ochrophyta</taxon>
        <taxon>Bacillariophyta</taxon>
        <taxon>Bacillariophyceae</taxon>
        <taxon>Bacillariophycidae</taxon>
        <taxon>Naviculales</taxon>
        <taxon>Naviculaceae</taxon>
        <taxon>Seminavis</taxon>
    </lineage>
</organism>
<dbReference type="InterPro" id="IPR032675">
    <property type="entry name" value="LRR_dom_sf"/>
</dbReference>
<dbReference type="Gene3D" id="3.80.10.10">
    <property type="entry name" value="Ribonuclease Inhibitor"/>
    <property type="match status" value="2"/>
</dbReference>
<dbReference type="Proteomes" id="UP001153069">
    <property type="component" value="Unassembled WGS sequence"/>
</dbReference>
<sequence>MDVAVANEKEGKQEVDVDGVPVQELLRVVPVDDRRKTTLYKDALQLYSEGIAVERDILLGSNGGANEKSEAPGHQLDPEFQPDDGIMDPPRLVRTPRSQPKSLPGAHRMYPLGYNNREEETIDTDSWENSPPASLQVAHEGEEEQPIHDAELTNSILDCSLVSANLVEENSTDFLPSLNLVRPDNYDAEAANRRKQQTKQVKTNILLGILVAVVVTVIVVTVVVVLLPGTDKEASDEPVSMESSVSPSKAPSSFQDYLLSLLPETTINSILLENDVESPQSMAFQWLQKDTAVNLNLTDQRIQQRFAMSTLFFATGGENWQSNDNWLNHTIHECEWYMKPDLALQDTLKWVYPGYLKDFFPPSEPPPTKCNDVGAVQHLWLDQNNLVGSVPAELYMLTSLKTLSIGFDRLVGTISTHVGALTALEGLAFNLIYNAGAIPTEIGLLTNLRGIGLTDNNHQGILPSELWQLTNLRDLILSRNPGLSGSIPTEIGTLSKLRWLNFDDCNLSGTIATEIGQLESLEWLLLNENRLSGSFPTEVGKLSALLLLALFDNALEGTLPPELGHLSSSSLLNLRGNRFAGGLPSEVGLLTNLTISLVLRNNTFTGMIPSELGLLTNLREISLEHNNFSGHIPSQLGLLQQWFGGVAPLHTLNLQGNALLSGTVPPAICNITGECIPNSLDPCQAPFGLLFDCTEILCGCDCPCV</sequence>
<feature type="region of interest" description="Disordered" evidence="4">
    <location>
        <begin position="63"/>
        <end position="111"/>
    </location>
</feature>
<evidence type="ECO:0000256" key="4">
    <source>
        <dbReference type="SAM" id="MobiDB-lite"/>
    </source>
</evidence>
<dbReference type="SUPFAM" id="SSF52047">
    <property type="entry name" value="RNI-like"/>
    <property type="match status" value="1"/>
</dbReference>
<dbReference type="EMBL" id="CAICTM010001466">
    <property type="protein sequence ID" value="CAB9523884.1"/>
    <property type="molecule type" value="Genomic_DNA"/>
</dbReference>
<feature type="transmembrane region" description="Helical" evidence="5">
    <location>
        <begin position="203"/>
        <end position="227"/>
    </location>
</feature>
<keyword evidence="3 5" id="KW-0472">Membrane</keyword>
<evidence type="ECO:0000313" key="6">
    <source>
        <dbReference type="EMBL" id="CAB9523884.1"/>
    </source>
</evidence>
<dbReference type="PANTHER" id="PTHR48004">
    <property type="entry name" value="OS01G0149700 PROTEIN"/>
    <property type="match status" value="1"/>
</dbReference>
<evidence type="ECO:0000256" key="2">
    <source>
        <dbReference type="ARBA" id="ARBA00022737"/>
    </source>
</evidence>
<evidence type="ECO:0000256" key="1">
    <source>
        <dbReference type="ARBA" id="ARBA00022614"/>
    </source>
</evidence>
<keyword evidence="1" id="KW-0433">Leucine-rich repeat</keyword>
<dbReference type="FunFam" id="3.80.10.10:FF:000095">
    <property type="entry name" value="LRR receptor-like serine/threonine-protein kinase GSO1"/>
    <property type="match status" value="1"/>
</dbReference>
<keyword evidence="5" id="KW-0812">Transmembrane</keyword>
<comment type="caution">
    <text evidence="6">The sequence shown here is derived from an EMBL/GenBank/DDBJ whole genome shotgun (WGS) entry which is preliminary data.</text>
</comment>
<protein>
    <submittedName>
        <fullName evidence="6">Leucine Rich Repeat</fullName>
    </submittedName>
</protein>
<dbReference type="PANTHER" id="PTHR48004:SF59">
    <property type="entry name" value="LEUCINE-RICH REPEAT-CONTAINING N-TERMINAL PLANT-TYPE DOMAIN-CONTAINING PROTEIN"/>
    <property type="match status" value="1"/>
</dbReference>
<proteinExistence type="predicted"/>
<evidence type="ECO:0000256" key="5">
    <source>
        <dbReference type="SAM" id="Phobius"/>
    </source>
</evidence>
<keyword evidence="5" id="KW-1133">Transmembrane helix</keyword>
<accession>A0A9N8EPR4</accession>